<proteinExistence type="predicted"/>
<name>A0A1T4LNH4_9FIRM</name>
<sequence length="197" mass="22211">MKKILTLVLTAFLLFGCSTTPTGGSSTKEKIDVSTLNILDLNTTDADMSGYTLLTDTKHVYKEITLEESIRLFEEKGSGVIYYGYNSCPFCQQAVPVLNNAAREEGLDIYYVDVMSDEGNSEEAYNTLVDHIKDFLIKDEGEPVFYVPQVFVIKDGEIVGDHLSLIESYDISLGKDMDESQRNELKKIYIDMMNKLR</sequence>
<keyword evidence="1" id="KW-0732">Signal</keyword>
<dbReference type="Pfam" id="PF00462">
    <property type="entry name" value="Glutaredoxin"/>
    <property type="match status" value="1"/>
</dbReference>
<dbReference type="PROSITE" id="PS51257">
    <property type="entry name" value="PROKAR_LIPOPROTEIN"/>
    <property type="match status" value="1"/>
</dbReference>
<dbReference type="InterPro" id="IPR036249">
    <property type="entry name" value="Thioredoxin-like_sf"/>
</dbReference>
<dbReference type="RefSeq" id="WP_078711402.1">
    <property type="nucleotide sequence ID" value="NZ_FUWY01000002.1"/>
</dbReference>
<keyword evidence="4" id="KW-1185">Reference proteome</keyword>
<accession>A0A1T4LNH4</accession>
<dbReference type="InterPro" id="IPR013766">
    <property type="entry name" value="Thioredoxin_domain"/>
</dbReference>
<dbReference type="Proteomes" id="UP000243297">
    <property type="component" value="Unassembled WGS sequence"/>
</dbReference>
<evidence type="ECO:0000313" key="4">
    <source>
        <dbReference type="Proteomes" id="UP000243297"/>
    </source>
</evidence>
<evidence type="ECO:0000256" key="1">
    <source>
        <dbReference type="SAM" id="SignalP"/>
    </source>
</evidence>
<dbReference type="OrthoDB" id="9815205at2"/>
<dbReference type="Gene3D" id="3.40.30.10">
    <property type="entry name" value="Glutaredoxin"/>
    <property type="match status" value="1"/>
</dbReference>
<dbReference type="STRING" id="118967.SAMN02745191_0978"/>
<dbReference type="InterPro" id="IPR002109">
    <property type="entry name" value="Glutaredoxin"/>
</dbReference>
<reference evidence="4" key="1">
    <citation type="submission" date="2017-02" db="EMBL/GenBank/DDBJ databases">
        <authorList>
            <person name="Varghese N."/>
            <person name="Submissions S."/>
        </authorList>
    </citation>
    <scope>NUCLEOTIDE SEQUENCE [LARGE SCALE GENOMIC DNA]</scope>
    <source>
        <strain evidence="4">ATCC 25662</strain>
    </source>
</reference>
<feature type="domain" description="Thioredoxin" evidence="2">
    <location>
        <begin position="39"/>
        <end position="190"/>
    </location>
</feature>
<evidence type="ECO:0000313" key="3">
    <source>
        <dbReference type="EMBL" id="SJZ56187.1"/>
    </source>
</evidence>
<dbReference type="PROSITE" id="PS51354">
    <property type="entry name" value="GLUTAREDOXIN_2"/>
    <property type="match status" value="1"/>
</dbReference>
<protein>
    <submittedName>
        <fullName evidence="3">Bacteriocin transport accessory protein, putative</fullName>
    </submittedName>
</protein>
<gene>
    <name evidence="3" type="ORF">SAMN02745191_0978</name>
</gene>
<feature type="chain" id="PRO_5039100450" evidence="1">
    <location>
        <begin position="24"/>
        <end position="197"/>
    </location>
</feature>
<evidence type="ECO:0000259" key="2">
    <source>
        <dbReference type="PROSITE" id="PS51352"/>
    </source>
</evidence>
<organism evidence="3 4">
    <name type="scientific">Anaerorhabdus furcosa</name>
    <dbReference type="NCBI Taxonomy" id="118967"/>
    <lineage>
        <taxon>Bacteria</taxon>
        <taxon>Bacillati</taxon>
        <taxon>Bacillota</taxon>
        <taxon>Erysipelotrichia</taxon>
        <taxon>Erysipelotrichales</taxon>
        <taxon>Erysipelotrichaceae</taxon>
        <taxon>Anaerorhabdus</taxon>
    </lineage>
</organism>
<dbReference type="PROSITE" id="PS51352">
    <property type="entry name" value="THIOREDOXIN_2"/>
    <property type="match status" value="1"/>
</dbReference>
<dbReference type="SUPFAM" id="SSF52833">
    <property type="entry name" value="Thioredoxin-like"/>
    <property type="match status" value="1"/>
</dbReference>
<dbReference type="EMBL" id="FUWY01000002">
    <property type="protein sequence ID" value="SJZ56187.1"/>
    <property type="molecule type" value="Genomic_DNA"/>
</dbReference>
<dbReference type="AlphaFoldDB" id="A0A1T4LNH4"/>
<feature type="signal peptide" evidence="1">
    <location>
        <begin position="1"/>
        <end position="23"/>
    </location>
</feature>